<evidence type="ECO:0000313" key="3">
    <source>
        <dbReference type="Proteomes" id="UP001159042"/>
    </source>
</evidence>
<evidence type="ECO:0000256" key="1">
    <source>
        <dbReference type="SAM" id="SignalP"/>
    </source>
</evidence>
<reference evidence="2 3" key="1">
    <citation type="journal article" date="2023" name="Insect Mol. Biol.">
        <title>Genome sequencing provides insights into the evolution of gene families encoding plant cell wall-degrading enzymes in longhorned beetles.</title>
        <authorList>
            <person name="Shin N.R."/>
            <person name="Okamura Y."/>
            <person name="Kirsch R."/>
            <person name="Pauchet Y."/>
        </authorList>
    </citation>
    <scope>NUCLEOTIDE SEQUENCE [LARGE SCALE GENOMIC DNA]</scope>
    <source>
        <strain evidence="2">EAD_L_NR</strain>
    </source>
</reference>
<feature type="chain" id="PRO_5043619889" description="Secreted protein" evidence="1">
    <location>
        <begin position="19"/>
        <end position="80"/>
    </location>
</feature>
<dbReference type="EMBL" id="JANEYG010000007">
    <property type="protein sequence ID" value="KAJ8922382.1"/>
    <property type="molecule type" value="Genomic_DNA"/>
</dbReference>
<keyword evidence="3" id="KW-1185">Reference proteome</keyword>
<organism evidence="2 3">
    <name type="scientific">Exocentrus adspersus</name>
    <dbReference type="NCBI Taxonomy" id="1586481"/>
    <lineage>
        <taxon>Eukaryota</taxon>
        <taxon>Metazoa</taxon>
        <taxon>Ecdysozoa</taxon>
        <taxon>Arthropoda</taxon>
        <taxon>Hexapoda</taxon>
        <taxon>Insecta</taxon>
        <taxon>Pterygota</taxon>
        <taxon>Neoptera</taxon>
        <taxon>Endopterygota</taxon>
        <taxon>Coleoptera</taxon>
        <taxon>Polyphaga</taxon>
        <taxon>Cucujiformia</taxon>
        <taxon>Chrysomeloidea</taxon>
        <taxon>Cerambycidae</taxon>
        <taxon>Lamiinae</taxon>
        <taxon>Acanthocinini</taxon>
        <taxon>Exocentrus</taxon>
    </lineage>
</organism>
<gene>
    <name evidence="2" type="ORF">NQ315_004325</name>
</gene>
<comment type="caution">
    <text evidence="2">The sequence shown here is derived from an EMBL/GenBank/DDBJ whole genome shotgun (WGS) entry which is preliminary data.</text>
</comment>
<dbReference type="Proteomes" id="UP001159042">
    <property type="component" value="Unassembled WGS sequence"/>
</dbReference>
<dbReference type="AlphaFoldDB" id="A0AAV8W6Y0"/>
<keyword evidence="1" id="KW-0732">Signal</keyword>
<name>A0AAV8W6Y0_9CUCU</name>
<evidence type="ECO:0008006" key="4">
    <source>
        <dbReference type="Google" id="ProtNLM"/>
    </source>
</evidence>
<proteinExistence type="predicted"/>
<feature type="signal peptide" evidence="1">
    <location>
        <begin position="1"/>
        <end position="18"/>
    </location>
</feature>
<evidence type="ECO:0000313" key="2">
    <source>
        <dbReference type="EMBL" id="KAJ8922382.1"/>
    </source>
</evidence>
<protein>
    <recommendedName>
        <fullName evidence="4">Secreted protein</fullName>
    </recommendedName>
</protein>
<sequence>MFLKIFVLLLICIELCKSCETGQTKQGCLIRNQVKRRTSVKPTTHACITGRAYKSPNNPDTNAGVRVPATLAYDAVKHVQ</sequence>
<accession>A0AAV8W6Y0</accession>